<evidence type="ECO:0000256" key="1">
    <source>
        <dbReference type="ARBA" id="ARBA00000111"/>
    </source>
</evidence>
<evidence type="ECO:0000256" key="20">
    <source>
        <dbReference type="RuleBase" id="RU366027"/>
    </source>
</evidence>
<feature type="active site" description="Nucleophile" evidence="18">
    <location>
        <position position="200"/>
    </location>
</feature>
<evidence type="ECO:0000256" key="13">
    <source>
        <dbReference type="ARBA" id="ARBA00022837"/>
    </source>
</evidence>
<keyword evidence="23" id="KW-1185">Reference proteome</keyword>
<comment type="subcellular location">
    <subcellularLocation>
        <location evidence="20">Cell outer membrane</location>
        <topology evidence="20">Multi-pass membrane protein</topology>
    </subcellularLocation>
    <text evidence="20">One of the very few enzymes located there.</text>
</comment>
<dbReference type="EMBL" id="FNDD01000006">
    <property type="protein sequence ID" value="SDH01971.1"/>
    <property type="molecule type" value="Genomic_DNA"/>
</dbReference>
<dbReference type="SUPFAM" id="SSF56931">
    <property type="entry name" value="Outer membrane phospholipase A (OMPLA)"/>
    <property type="match status" value="1"/>
</dbReference>
<evidence type="ECO:0000256" key="16">
    <source>
        <dbReference type="ARBA" id="ARBA00023136"/>
    </source>
</evidence>
<dbReference type="EC" id="3.1.1.4" evidence="6 20"/>
<dbReference type="Gene3D" id="2.40.230.10">
    <property type="entry name" value="Phospholipase A1"/>
    <property type="match status" value="1"/>
</dbReference>
<dbReference type="GO" id="GO:0046872">
    <property type="term" value="F:metal ion binding"/>
    <property type="evidence" value="ECO:0007669"/>
    <property type="project" value="UniProtKB-KW"/>
</dbReference>
<comment type="cofactor">
    <cofactor evidence="20">
        <name>Ca(2+)</name>
        <dbReference type="ChEBI" id="CHEBI:29108"/>
    </cofactor>
    <text evidence="20">Binds 1 Ca(2+) ion per monomer. In the dimeric form the Ca(2+) is bound by different amino acids with binding of each Ca(2+) shared with ligands coming from each monomer. The Ca(2+) ion may have a role in catalysis.</text>
</comment>
<keyword evidence="17 20" id="KW-0998">Cell outer membrane</keyword>
<organism evidence="22 23">
    <name type="scientific">Vibrio xiamenensis</name>
    <dbReference type="NCBI Taxonomy" id="861298"/>
    <lineage>
        <taxon>Bacteria</taxon>
        <taxon>Pseudomonadati</taxon>
        <taxon>Pseudomonadota</taxon>
        <taxon>Gammaproteobacteria</taxon>
        <taxon>Vibrionales</taxon>
        <taxon>Vibrionaceae</taxon>
        <taxon>Vibrio</taxon>
    </lineage>
</organism>
<reference evidence="22 23" key="1">
    <citation type="submission" date="2016-10" db="EMBL/GenBank/DDBJ databases">
        <authorList>
            <person name="de Groot N.N."/>
        </authorList>
    </citation>
    <scope>NUCLEOTIDE SEQUENCE [LARGE SCALE GENOMIC DNA]</scope>
    <source>
        <strain evidence="22 23">CGMCC 1.10228</strain>
    </source>
</reference>
<dbReference type="GO" id="GO:0016042">
    <property type="term" value="P:lipid catabolic process"/>
    <property type="evidence" value="ECO:0007669"/>
    <property type="project" value="UniProtKB-KW"/>
</dbReference>
<dbReference type="InterPro" id="IPR036541">
    <property type="entry name" value="PLipase_A1_sf"/>
</dbReference>
<dbReference type="CDD" id="cd00541">
    <property type="entry name" value="OMPLA"/>
    <property type="match status" value="1"/>
</dbReference>
<keyword evidence="11" id="KW-0732">Signal</keyword>
<dbReference type="AlphaFoldDB" id="A0A1G7YZQ3"/>
<evidence type="ECO:0000256" key="10">
    <source>
        <dbReference type="ARBA" id="ARBA00022723"/>
    </source>
</evidence>
<dbReference type="OrthoDB" id="188433at2"/>
<protein>
    <recommendedName>
        <fullName evidence="7 20">Phospholipase A1</fullName>
        <ecNumber evidence="5 20">3.1.1.32</ecNumber>
        <ecNumber evidence="6 20">3.1.1.4</ecNumber>
    </recommendedName>
    <alternativeName>
        <fullName evidence="20">Phosphatidylcholine 1-acylhydrolase</fullName>
    </alternativeName>
</protein>
<dbReference type="InterPro" id="IPR003187">
    <property type="entry name" value="PLipase_A1"/>
</dbReference>
<evidence type="ECO:0000256" key="18">
    <source>
        <dbReference type="PIRSR" id="PIRSR603187-1"/>
    </source>
</evidence>
<accession>A0A1G7YZQ3</accession>
<dbReference type="EC" id="3.1.1.32" evidence="5 20"/>
<evidence type="ECO:0000256" key="12">
    <source>
        <dbReference type="ARBA" id="ARBA00022801"/>
    </source>
</evidence>
<evidence type="ECO:0000256" key="6">
    <source>
        <dbReference type="ARBA" id="ARBA00013278"/>
    </source>
</evidence>
<dbReference type="GO" id="GO:0008970">
    <property type="term" value="F:phospholipase A1 activity"/>
    <property type="evidence" value="ECO:0007669"/>
    <property type="project" value="UniProtKB-EC"/>
</dbReference>
<feature type="binding site" description="in dimeric form" evidence="19">
    <location>
        <position position="163"/>
    </location>
    <ligand>
        <name>Ca(2+)</name>
        <dbReference type="ChEBI" id="CHEBI:29108"/>
        <label>1</label>
    </ligand>
</feature>
<feature type="active site" description="Proton acceptor" evidence="18">
    <location>
        <position position="198"/>
    </location>
</feature>
<evidence type="ECO:0000256" key="4">
    <source>
        <dbReference type="ARBA" id="ARBA00011702"/>
    </source>
</evidence>
<evidence type="ECO:0000313" key="23">
    <source>
        <dbReference type="Proteomes" id="UP000198854"/>
    </source>
</evidence>
<feature type="binding site" description="in dimeric form" evidence="19">
    <location>
        <position position="208"/>
    </location>
    <ligand>
        <name>Ca(2+)</name>
        <dbReference type="ChEBI" id="CHEBI:29108"/>
        <label>1</label>
    </ligand>
</feature>
<feature type="binding site" description="in dimeric form" evidence="19">
    <location>
        <position position="250"/>
    </location>
    <ligand>
        <name>Ca(2+)</name>
        <dbReference type="ChEBI" id="CHEBI:29108"/>
        <label>1</label>
    </ligand>
</feature>
<keyword evidence="15 20" id="KW-0443">Lipid metabolism</keyword>
<evidence type="ECO:0000256" key="8">
    <source>
        <dbReference type="ARBA" id="ARBA00022452"/>
    </source>
</evidence>
<keyword evidence="10 19" id="KW-0479">Metal-binding</keyword>
<comment type="function">
    <text evidence="20">Hydrolysis of phosphatidylcholine with phospholipase A2 (EC 3.1.1.4) and phospholipase A1 (EC 3.1.1.32) activities.</text>
</comment>
<evidence type="ECO:0000256" key="5">
    <source>
        <dbReference type="ARBA" id="ARBA00013179"/>
    </source>
</evidence>
<keyword evidence="14 20" id="KW-0442">Lipid degradation</keyword>
<dbReference type="PANTHER" id="PTHR40457">
    <property type="entry name" value="PHOSPHOLIPASE A1"/>
    <property type="match status" value="1"/>
</dbReference>
<dbReference type="STRING" id="861298.SAMN04488136_106148"/>
<evidence type="ECO:0000256" key="19">
    <source>
        <dbReference type="PIRSR" id="PIRSR603187-2"/>
    </source>
</evidence>
<evidence type="ECO:0000256" key="14">
    <source>
        <dbReference type="ARBA" id="ARBA00022963"/>
    </source>
</evidence>
<name>A0A1G7YZQ3_9VIBR</name>
<evidence type="ECO:0000256" key="3">
    <source>
        <dbReference type="ARBA" id="ARBA00010525"/>
    </source>
</evidence>
<evidence type="ECO:0000256" key="2">
    <source>
        <dbReference type="ARBA" id="ARBA00001604"/>
    </source>
</evidence>
<evidence type="ECO:0000256" key="21">
    <source>
        <dbReference type="SAM" id="MobiDB-lite"/>
    </source>
</evidence>
<evidence type="ECO:0000256" key="9">
    <source>
        <dbReference type="ARBA" id="ARBA00022692"/>
    </source>
</evidence>
<dbReference type="PANTHER" id="PTHR40457:SF1">
    <property type="entry name" value="PHOSPHOLIPASE A1"/>
    <property type="match status" value="1"/>
</dbReference>
<sequence length="335" mass="38853">MEAKLKTTLLATVLMSPFIEAEELNTYDQCLLSASKTNSGELTLDEVRDRCLSISESDPETKEDPQQDLLSQRRESEKSTAFRPFLMTAHKMNYILPVTYTDSVNHEAYEDTGWSDALKHAEAEFQISFKVPLNYNDLMFENDGLFFGFTMRSYWQVYAGSISRPFRETNYQPEVFYFTPTEWTPLGGKTWLGFGLEHESNGQRQDLSRSWNRIYGTLGYEKNRLALMFKPWWRFPEEDKTYADDPSGDDNPDIEDYMGHYELGAAYKWEEFSLSFLGRENFKTHKGYAELGLTFPIWGKVRGFAKYSTGYGENLIDYNHNQQRFGIGIAITDLL</sequence>
<comment type="similarity">
    <text evidence="3 20">Belongs to the phospholipase A1 family.</text>
</comment>
<dbReference type="PRINTS" id="PR01486">
    <property type="entry name" value="PHPHLIPASEA1"/>
</dbReference>
<feature type="compositionally biased region" description="Basic and acidic residues" evidence="21">
    <location>
        <begin position="59"/>
        <end position="76"/>
    </location>
</feature>
<dbReference type="GO" id="GO:0004623">
    <property type="term" value="F:phospholipase A2 activity"/>
    <property type="evidence" value="ECO:0007669"/>
    <property type="project" value="UniProtKB-EC"/>
</dbReference>
<dbReference type="Pfam" id="PF02253">
    <property type="entry name" value="PLA1"/>
    <property type="match status" value="1"/>
</dbReference>
<evidence type="ECO:0000256" key="7">
    <source>
        <dbReference type="ARBA" id="ARBA00021726"/>
    </source>
</evidence>
<keyword evidence="16" id="KW-0472">Membrane</keyword>
<dbReference type="GO" id="GO:0009279">
    <property type="term" value="C:cell outer membrane"/>
    <property type="evidence" value="ECO:0007669"/>
    <property type="project" value="UniProtKB-SubCell"/>
</dbReference>
<keyword evidence="12 20" id="KW-0378">Hydrolase</keyword>
<comment type="catalytic activity">
    <reaction evidence="1 20">
        <text>a 1,2-diacyl-sn-glycero-3-phosphocholine + H2O = a 2-acyl-sn-glycero-3-phosphocholine + a fatty acid + H(+)</text>
        <dbReference type="Rhea" id="RHEA:18689"/>
        <dbReference type="ChEBI" id="CHEBI:15377"/>
        <dbReference type="ChEBI" id="CHEBI:15378"/>
        <dbReference type="ChEBI" id="CHEBI:28868"/>
        <dbReference type="ChEBI" id="CHEBI:57643"/>
        <dbReference type="ChEBI" id="CHEBI:57875"/>
        <dbReference type="EC" id="3.1.1.32"/>
    </reaction>
</comment>
<comment type="subunit">
    <text evidence="4 20">Homodimer; dimerization is reversible, and the dimeric form is the active one.</text>
</comment>
<keyword evidence="13 19" id="KW-0106">Calcium</keyword>
<evidence type="ECO:0000256" key="17">
    <source>
        <dbReference type="ARBA" id="ARBA00023237"/>
    </source>
</evidence>
<dbReference type="RefSeq" id="WP_093271578.1">
    <property type="nucleotide sequence ID" value="NZ_FNDD01000006.1"/>
</dbReference>
<evidence type="ECO:0000256" key="15">
    <source>
        <dbReference type="ARBA" id="ARBA00023098"/>
    </source>
</evidence>
<keyword evidence="8" id="KW-1134">Transmembrane beta strand</keyword>
<proteinExistence type="inferred from homology"/>
<dbReference type="Proteomes" id="UP000198854">
    <property type="component" value="Unassembled WGS sequence"/>
</dbReference>
<feature type="region of interest" description="Disordered" evidence="21">
    <location>
        <begin position="54"/>
        <end position="76"/>
    </location>
</feature>
<gene>
    <name evidence="22" type="ORF">SAMN04488136_106148</name>
</gene>
<evidence type="ECO:0000256" key="11">
    <source>
        <dbReference type="ARBA" id="ARBA00022729"/>
    </source>
</evidence>
<evidence type="ECO:0000313" key="22">
    <source>
        <dbReference type="EMBL" id="SDH01971.1"/>
    </source>
</evidence>
<keyword evidence="9" id="KW-0812">Transmembrane</keyword>
<comment type="catalytic activity">
    <reaction evidence="2 20">
        <text>a 1,2-diacyl-sn-glycero-3-phosphocholine + H2O = a 1-acyl-sn-glycero-3-phosphocholine + a fatty acid + H(+)</text>
        <dbReference type="Rhea" id="RHEA:15801"/>
        <dbReference type="ChEBI" id="CHEBI:15377"/>
        <dbReference type="ChEBI" id="CHEBI:15378"/>
        <dbReference type="ChEBI" id="CHEBI:28868"/>
        <dbReference type="ChEBI" id="CHEBI:57643"/>
        <dbReference type="ChEBI" id="CHEBI:58168"/>
        <dbReference type="EC" id="3.1.1.4"/>
    </reaction>
</comment>